<protein>
    <submittedName>
        <fullName evidence="1">Uncharacterized protein</fullName>
    </submittedName>
</protein>
<organism evidence="1 2">
    <name type="scientific">Purpureocillium lilacinum</name>
    <name type="common">Paecilomyces lilacinus</name>
    <dbReference type="NCBI Taxonomy" id="33203"/>
    <lineage>
        <taxon>Eukaryota</taxon>
        <taxon>Fungi</taxon>
        <taxon>Dikarya</taxon>
        <taxon>Ascomycota</taxon>
        <taxon>Pezizomycotina</taxon>
        <taxon>Sordariomycetes</taxon>
        <taxon>Hypocreomycetidae</taxon>
        <taxon>Hypocreales</taxon>
        <taxon>Ophiocordycipitaceae</taxon>
        <taxon>Purpureocillium</taxon>
    </lineage>
</organism>
<dbReference type="Proteomes" id="UP001638806">
    <property type="component" value="Unassembled WGS sequence"/>
</dbReference>
<gene>
    <name evidence="1" type="ORF">ACCO45_005452</name>
</gene>
<dbReference type="EMBL" id="JBGNUJ010000004">
    <property type="protein sequence ID" value="KAL3960335.1"/>
    <property type="molecule type" value="Genomic_DNA"/>
</dbReference>
<reference evidence="1" key="1">
    <citation type="submission" date="2024-12" db="EMBL/GenBank/DDBJ databases">
        <title>Comparative genomics and development of molecular markers within Purpureocillium lilacinum and among Purpureocillium species.</title>
        <authorList>
            <person name="Yeh Z.-Y."/>
            <person name="Ni N.-T."/>
            <person name="Lo P.-H."/>
            <person name="Mushyakhwo K."/>
            <person name="Lin C.-F."/>
            <person name="Nai Y.-S."/>
        </authorList>
    </citation>
    <scope>NUCLEOTIDE SEQUENCE</scope>
    <source>
        <strain evidence="1">NCHU-NPUST-175</strain>
    </source>
</reference>
<comment type="caution">
    <text evidence="1">The sequence shown here is derived from an EMBL/GenBank/DDBJ whole genome shotgun (WGS) entry which is preliminary data.</text>
</comment>
<sequence length="721" mass="79483">MSALRGRPVDRASVACARMVLPYSSFHPPPSRAVSLLCSSIRVLSSTPIAGVELDANRLTFATLSKLAQVDLHTSLCHRQLTNEPRRQSTGTMARSDSSETMTDRSASREERGRRRESHFADGIQQLDVLDAQERYEEETKDRGIGALHHIRSRTRSRTHEMVIAWEHNDPENPYNWPTSKKLFVLVITAMLVINSTMGSALPSMAVPNITRDFGVTSTPQKVLPISVFLIGYVFGPIIWGPLSEHFGRRYLTIVTFIAFSLFTMACALAPNWPALLVFRLFCGVFASAPIAIVAGILADIYGEPRTRGEGVCRLHGDHRLGPALLAHRVRLHVHDHWLALDVLDRPHVRRRHARPHRLHPRDVWPDPALPAGTPAPQGGPSAARRRPPRPRGDGPEPPSHRRPHPAPAHALLRAHCLRHLRLPRPRLHHLLHVLPGLPHHLPTPLRPLPGVTGLCYLPIGGGAMLSMPVFWYWDGVLARAQDRGDRWVQREEYRRVPLACVGGPLYVVSLFWLGFSAKDSVSFVAPMLAGVPFGMGFMLIFMALLNYLTDAYEIFAASANAAASCCRSSSPSSCPSPPRPCSPASASRAPAPSSAASAPPCASSPSSSSGRGRRYGASPAFASPCESVRRRCCERPKRRGSVWSAPPSGKKRTLSEELPRANSCAVSRNKEAAINRMRGDPHPDKHRNPPWLVTWVLPTIYIAYMDTHTVKSRAHGSLKT</sequence>
<name>A0ACC4DYB2_PURLI</name>
<proteinExistence type="predicted"/>
<keyword evidence="2" id="KW-1185">Reference proteome</keyword>
<evidence type="ECO:0000313" key="2">
    <source>
        <dbReference type="Proteomes" id="UP001638806"/>
    </source>
</evidence>
<evidence type="ECO:0000313" key="1">
    <source>
        <dbReference type="EMBL" id="KAL3960335.1"/>
    </source>
</evidence>
<accession>A0ACC4DYB2</accession>